<reference evidence="2 3" key="1">
    <citation type="submission" date="2018-12" db="EMBL/GenBank/DDBJ databases">
        <authorList>
            <person name="Grouzdev D.S."/>
            <person name="Krutkina M.S."/>
        </authorList>
    </citation>
    <scope>NUCLEOTIDE SEQUENCE [LARGE SCALE GENOMIC DNA]</scope>
    <source>
        <strain evidence="2 3">RmlP026</strain>
    </source>
</reference>
<evidence type="ECO:0008006" key="4">
    <source>
        <dbReference type="Google" id="ProtNLM"/>
    </source>
</evidence>
<dbReference type="RefSeq" id="WP_129229913.1">
    <property type="nucleotide sequence ID" value="NZ_QYBB01000080.1"/>
</dbReference>
<proteinExistence type="predicted"/>
<evidence type="ECO:0000313" key="3">
    <source>
        <dbReference type="Proteomes" id="UP000290759"/>
    </source>
</evidence>
<protein>
    <recommendedName>
        <fullName evidence="4">Adenylate/guanylate cyclase domain-containing protein</fullName>
    </recommendedName>
</protein>
<keyword evidence="1" id="KW-1133">Transmembrane helix</keyword>
<dbReference type="SUPFAM" id="SSF81343">
    <property type="entry name" value="Fumarate reductase respiratory complex transmembrane subunits"/>
    <property type="match status" value="1"/>
</dbReference>
<sequence length="282" mass="30749">MTPERMHAPAIRGRVRLASGLVLLCFVAMHLADLALGLSSIGTMDRARVWLLAPWQLWPCQVVLLGAAVAHAVLGLQALSARRTLRLSRTDWVQLLLGLAIPPLIVAHVVALQVASDLDQAFDADYGFVLAVYWRYAPAYALQQLAAVLAVYVHGVVGLQAWLVLRPSWPRVAPLLSPVAFALPVLALLGFAQAGQEVLLRLDRESDWTARVAANLDLLGSLRGRLDTIEDAVLLVYGAALAMALLVLCANLRRLRSRRTRPTKTALRDDWPAADFTGLRLA</sequence>
<evidence type="ECO:0000256" key="1">
    <source>
        <dbReference type="SAM" id="Phobius"/>
    </source>
</evidence>
<feature type="transmembrane region" description="Helical" evidence="1">
    <location>
        <begin position="172"/>
        <end position="192"/>
    </location>
</feature>
<feature type="transmembrane region" description="Helical" evidence="1">
    <location>
        <begin position="61"/>
        <end position="80"/>
    </location>
</feature>
<dbReference type="InterPro" id="IPR034804">
    <property type="entry name" value="SQR/QFR_C/D"/>
</dbReference>
<organism evidence="2 3">
    <name type="scientific">Lichenibacterium minor</name>
    <dbReference type="NCBI Taxonomy" id="2316528"/>
    <lineage>
        <taxon>Bacteria</taxon>
        <taxon>Pseudomonadati</taxon>
        <taxon>Pseudomonadota</taxon>
        <taxon>Alphaproteobacteria</taxon>
        <taxon>Hyphomicrobiales</taxon>
        <taxon>Lichenihabitantaceae</taxon>
        <taxon>Lichenibacterium</taxon>
    </lineage>
</organism>
<comment type="caution">
    <text evidence="2">The sequence shown here is derived from an EMBL/GenBank/DDBJ whole genome shotgun (WGS) entry which is preliminary data.</text>
</comment>
<feature type="transmembrane region" description="Helical" evidence="1">
    <location>
        <begin position="232"/>
        <end position="252"/>
    </location>
</feature>
<name>A0A4Q2U055_9HYPH</name>
<dbReference type="OrthoDB" id="341967at2"/>
<gene>
    <name evidence="2" type="ORF">D3273_26245</name>
</gene>
<feature type="transmembrane region" description="Helical" evidence="1">
    <location>
        <begin position="92"/>
        <end position="115"/>
    </location>
</feature>
<keyword evidence="3" id="KW-1185">Reference proteome</keyword>
<evidence type="ECO:0000313" key="2">
    <source>
        <dbReference type="EMBL" id="RYC28998.1"/>
    </source>
</evidence>
<keyword evidence="1" id="KW-0812">Transmembrane</keyword>
<accession>A0A4Q2U055</accession>
<keyword evidence="1" id="KW-0472">Membrane</keyword>
<dbReference type="EMBL" id="QYBB01000080">
    <property type="protein sequence ID" value="RYC28998.1"/>
    <property type="molecule type" value="Genomic_DNA"/>
</dbReference>
<reference evidence="2 3" key="2">
    <citation type="submission" date="2019-02" db="EMBL/GenBank/DDBJ databases">
        <title>'Lichenibacterium ramalinii' gen. nov. sp. nov., 'Lichenibacterium minor' gen. nov. sp. nov.</title>
        <authorList>
            <person name="Pankratov T."/>
        </authorList>
    </citation>
    <scope>NUCLEOTIDE SEQUENCE [LARGE SCALE GENOMIC DNA]</scope>
    <source>
        <strain evidence="2 3">RmlP026</strain>
    </source>
</reference>
<dbReference type="GO" id="GO:0016020">
    <property type="term" value="C:membrane"/>
    <property type="evidence" value="ECO:0007669"/>
    <property type="project" value="InterPro"/>
</dbReference>
<feature type="transmembrane region" description="Helical" evidence="1">
    <location>
        <begin position="145"/>
        <end position="165"/>
    </location>
</feature>
<dbReference type="Proteomes" id="UP000290759">
    <property type="component" value="Unassembled WGS sequence"/>
</dbReference>
<dbReference type="AlphaFoldDB" id="A0A4Q2U055"/>